<dbReference type="Pfam" id="PF13360">
    <property type="entry name" value="PQQ_2"/>
    <property type="match status" value="2"/>
</dbReference>
<dbReference type="PANTHER" id="PTHR34512">
    <property type="entry name" value="CELL SURFACE PROTEIN"/>
    <property type="match status" value="1"/>
</dbReference>
<dbReference type="Gene3D" id="2.130.10.10">
    <property type="entry name" value="YVTN repeat-like/Quinoprotein amine dehydrogenase"/>
    <property type="match status" value="2"/>
</dbReference>
<feature type="domain" description="Pyrrolo-quinoline quinone repeat" evidence="2">
    <location>
        <begin position="329"/>
        <end position="438"/>
    </location>
</feature>
<dbReference type="EMBL" id="JAMQON010000002">
    <property type="protein sequence ID" value="MDS0259430.1"/>
    <property type="molecule type" value="Genomic_DNA"/>
</dbReference>
<organism evidence="3 4">
    <name type="scientific">Haloarcula saliterrae</name>
    <dbReference type="NCBI Taxonomy" id="2950534"/>
    <lineage>
        <taxon>Archaea</taxon>
        <taxon>Methanobacteriati</taxon>
        <taxon>Methanobacteriota</taxon>
        <taxon>Stenosarchaea group</taxon>
        <taxon>Halobacteria</taxon>
        <taxon>Halobacteriales</taxon>
        <taxon>Haloarculaceae</taxon>
        <taxon>Haloarcula</taxon>
    </lineage>
</organism>
<evidence type="ECO:0000313" key="3">
    <source>
        <dbReference type="EMBL" id="MDS0259430.1"/>
    </source>
</evidence>
<dbReference type="InterPro" id="IPR002372">
    <property type="entry name" value="PQQ_rpt_dom"/>
</dbReference>
<feature type="compositionally biased region" description="Basic and acidic residues" evidence="1">
    <location>
        <begin position="31"/>
        <end position="41"/>
    </location>
</feature>
<dbReference type="SUPFAM" id="SSF50998">
    <property type="entry name" value="Quinoprotein alcohol dehydrogenase-like"/>
    <property type="match status" value="1"/>
</dbReference>
<proteinExistence type="predicted"/>
<comment type="caution">
    <text evidence="3">The sequence shown here is derived from an EMBL/GenBank/DDBJ whole genome shotgun (WGS) entry which is preliminary data.</text>
</comment>
<gene>
    <name evidence="3" type="ORF">NDI56_08500</name>
</gene>
<feature type="domain" description="Pyrrolo-quinoline quinone repeat" evidence="2">
    <location>
        <begin position="101"/>
        <end position="232"/>
    </location>
</feature>
<feature type="compositionally biased region" description="Low complexity" evidence="1">
    <location>
        <begin position="42"/>
        <end position="57"/>
    </location>
</feature>
<dbReference type="InterPro" id="IPR015943">
    <property type="entry name" value="WD40/YVTN_repeat-like_dom_sf"/>
</dbReference>
<accession>A0ABU2FCI9</accession>
<dbReference type="InterPro" id="IPR011047">
    <property type="entry name" value="Quinoprotein_ADH-like_sf"/>
</dbReference>
<dbReference type="SMART" id="SM00564">
    <property type="entry name" value="PQQ"/>
    <property type="match status" value="5"/>
</dbReference>
<name>A0ABU2FCI9_9EURY</name>
<dbReference type="PROSITE" id="PS51257">
    <property type="entry name" value="PROKAR_LIPOPROTEIN"/>
    <property type="match status" value="1"/>
</dbReference>
<dbReference type="InterPro" id="IPR018391">
    <property type="entry name" value="PQQ_b-propeller_rpt"/>
</dbReference>
<dbReference type="PANTHER" id="PTHR34512:SF30">
    <property type="entry name" value="OUTER MEMBRANE PROTEIN ASSEMBLY FACTOR BAMB"/>
    <property type="match status" value="1"/>
</dbReference>
<evidence type="ECO:0000259" key="2">
    <source>
        <dbReference type="Pfam" id="PF13360"/>
    </source>
</evidence>
<feature type="region of interest" description="Disordered" evidence="1">
    <location>
        <begin position="20"/>
        <end position="68"/>
    </location>
</feature>
<sequence length="461" mass="49508">MPSRRQVLAAGSLTLSILAGCTDDGTQTPSERQHDSTETRPRTTTRPTVTETGPTETDAGEADDEPASWGPSWSLAPDIGALEALVRHDGVLYGLFNDTESGSTVARIDPANERLAWQRELDGVAAEPFLTRENTSEQSDVTVVDGTVYAVTRARADYEWTALHALDAETGSHSWSVQRERKMALVGVTDGTVVAAGEEFFENDSLHSAPEEPLRTVCYGLDSETGSVRWTRDFTGVDAATAHAGGVAVGNTDGVTRLDAAGGRQWTVSMPAPLEIVTFGDAVVLRTETIDSYRLRAFDADRTERWSRDHDVDNLLVGDGQLYGLGHETVALDTDGTVAWQVDVRSLQTLVGPNGETLYARSGRPSLGQVDAYALPSGDRRFRYDSPAGYVRPIAATDGTVVLEAYAPDPRGFMTLYAVDATSGEQLGVYWTDDSIHTAVSLGDSGYVGIGDRLLAFDSPA</sequence>
<reference evidence="3 4" key="1">
    <citation type="submission" date="2022-06" db="EMBL/GenBank/DDBJ databases">
        <title>Haloarcula sp. a new haloarchaeum isolate from saline soil.</title>
        <authorList>
            <person name="Strakova D."/>
            <person name="Galisteo C."/>
            <person name="Sanchez-Porro C."/>
            <person name="Ventosa A."/>
        </authorList>
    </citation>
    <scope>NUCLEOTIDE SEQUENCE [LARGE SCALE GENOMIC DNA]</scope>
    <source>
        <strain evidence="3 4">S1CR25-12</strain>
    </source>
</reference>
<dbReference type="Proteomes" id="UP001259659">
    <property type="component" value="Unassembled WGS sequence"/>
</dbReference>
<protein>
    <submittedName>
        <fullName evidence="3">PQQ-binding-like beta-propeller repeat protein</fullName>
    </submittedName>
</protein>
<dbReference type="RefSeq" id="WP_310919039.1">
    <property type="nucleotide sequence ID" value="NZ_JAMQON010000002.1"/>
</dbReference>
<evidence type="ECO:0000256" key="1">
    <source>
        <dbReference type="SAM" id="MobiDB-lite"/>
    </source>
</evidence>
<evidence type="ECO:0000313" key="4">
    <source>
        <dbReference type="Proteomes" id="UP001259659"/>
    </source>
</evidence>
<keyword evidence="4" id="KW-1185">Reference proteome</keyword>